<dbReference type="InterPro" id="IPR038765">
    <property type="entry name" value="Papain-like_cys_pep_sf"/>
</dbReference>
<sequence>MRYIISPACFGSTPGLTTSWICPRKPPVEVTSTGSFQRKETAALTAARPHELLNLPQLPKSWDWRNVNALSYIISQPTHPALLPRMTLIHTIHSERNIFRKGVWPSSGTCRGGDHRGVWEDHCIPDKTCINYDTLSFKIEEHTSGLYCESVESPSINHIVSAVEKRREYRIVCNSWAENGSYCCLALEEDRLYRDATKKDEISFPRVFRETINHSFTA</sequence>
<name>A0A3B5A9H1_9TELE</name>
<reference evidence="1" key="1">
    <citation type="submission" date="2023-09" db="UniProtKB">
        <authorList>
            <consortium name="Ensembl"/>
        </authorList>
    </citation>
    <scope>IDENTIFICATION</scope>
</reference>
<dbReference type="SUPFAM" id="SSF54001">
    <property type="entry name" value="Cysteine proteinases"/>
    <property type="match status" value="1"/>
</dbReference>
<accession>A0A3B5A9H1</accession>
<protein>
    <submittedName>
        <fullName evidence="1">Uncharacterized protein</fullName>
    </submittedName>
</protein>
<dbReference type="GeneTree" id="ENSGT00990000208107"/>
<dbReference type="AlphaFoldDB" id="A0A3B5A9H1"/>
<organism evidence="1">
    <name type="scientific">Stegastes partitus</name>
    <name type="common">bicolor damselfish</name>
    <dbReference type="NCBI Taxonomy" id="144197"/>
    <lineage>
        <taxon>Eukaryota</taxon>
        <taxon>Metazoa</taxon>
        <taxon>Chordata</taxon>
        <taxon>Craniata</taxon>
        <taxon>Vertebrata</taxon>
        <taxon>Euteleostomi</taxon>
        <taxon>Actinopterygii</taxon>
        <taxon>Neopterygii</taxon>
        <taxon>Teleostei</taxon>
        <taxon>Neoteleostei</taxon>
        <taxon>Acanthomorphata</taxon>
        <taxon>Ovalentaria</taxon>
        <taxon>Pomacentridae</taxon>
        <taxon>Stegastes</taxon>
    </lineage>
</organism>
<evidence type="ECO:0000313" key="1">
    <source>
        <dbReference type="Ensembl" id="ENSSPAP00000014564.1"/>
    </source>
</evidence>
<proteinExistence type="predicted"/>
<dbReference type="Ensembl" id="ENSSPAT00000014807.1">
    <property type="protein sequence ID" value="ENSSPAP00000014564.1"/>
    <property type="gene ID" value="ENSSPAG00000010883.1"/>
</dbReference>